<feature type="compositionally biased region" description="Basic residues" evidence="1">
    <location>
        <begin position="1"/>
        <end position="10"/>
    </location>
</feature>
<feature type="region of interest" description="Disordered" evidence="1">
    <location>
        <begin position="1"/>
        <end position="36"/>
    </location>
</feature>
<evidence type="ECO:0000256" key="1">
    <source>
        <dbReference type="SAM" id="MobiDB-lite"/>
    </source>
</evidence>
<evidence type="ECO:0008006" key="4">
    <source>
        <dbReference type="Google" id="ProtNLM"/>
    </source>
</evidence>
<comment type="caution">
    <text evidence="2">The sequence shown here is derived from an EMBL/GenBank/DDBJ whole genome shotgun (WGS) entry which is preliminary data.</text>
</comment>
<name>A0ABW3CGV1_9ACTN</name>
<evidence type="ECO:0000313" key="2">
    <source>
        <dbReference type="EMBL" id="MFD0853708.1"/>
    </source>
</evidence>
<sequence>MPHRAPRRGCARYAPTERPSTATSSVPACPPSRWSASTRRTSTRVYRRITGTPTTSSSWSTWRREGARLLLADEPTSQLDPASAEPVVELLRWAKEQLGTTVVVVTHDPVVGAAFDRTLTIRDGRVGMEGRDGQEYVVVGRDGSVQLPPHV</sequence>
<protein>
    <recommendedName>
        <fullName evidence="4">ATP-binding cassette domain-containing protein</fullName>
    </recommendedName>
</protein>
<gene>
    <name evidence="2" type="ORF">ACFQ07_15830</name>
</gene>
<keyword evidence="3" id="KW-1185">Reference proteome</keyword>
<dbReference type="PANTHER" id="PTHR24220">
    <property type="entry name" value="IMPORT ATP-BINDING PROTEIN"/>
    <property type="match status" value="1"/>
</dbReference>
<dbReference type="SUPFAM" id="SSF52540">
    <property type="entry name" value="P-loop containing nucleoside triphosphate hydrolases"/>
    <property type="match status" value="1"/>
</dbReference>
<reference evidence="3" key="1">
    <citation type="journal article" date="2019" name="Int. J. Syst. Evol. Microbiol.">
        <title>The Global Catalogue of Microorganisms (GCM) 10K type strain sequencing project: providing services to taxonomists for standard genome sequencing and annotation.</title>
        <authorList>
            <consortium name="The Broad Institute Genomics Platform"/>
            <consortium name="The Broad Institute Genome Sequencing Center for Infectious Disease"/>
            <person name="Wu L."/>
            <person name="Ma J."/>
        </authorList>
    </citation>
    <scope>NUCLEOTIDE SEQUENCE [LARGE SCALE GENOMIC DNA]</scope>
    <source>
        <strain evidence="3">JCM 31696</strain>
    </source>
</reference>
<evidence type="ECO:0000313" key="3">
    <source>
        <dbReference type="Proteomes" id="UP001597083"/>
    </source>
</evidence>
<dbReference type="PANTHER" id="PTHR24220:SF685">
    <property type="entry name" value="ABC TRANSPORTER RELATED"/>
    <property type="match status" value="1"/>
</dbReference>
<dbReference type="InterPro" id="IPR015854">
    <property type="entry name" value="ABC_transpr_LolD-like"/>
</dbReference>
<proteinExistence type="predicted"/>
<accession>A0ABW3CGV1</accession>
<dbReference type="Proteomes" id="UP001597083">
    <property type="component" value="Unassembled WGS sequence"/>
</dbReference>
<dbReference type="InterPro" id="IPR027417">
    <property type="entry name" value="P-loop_NTPase"/>
</dbReference>
<dbReference type="EMBL" id="JBHTIR010002388">
    <property type="protein sequence ID" value="MFD0853708.1"/>
    <property type="molecule type" value="Genomic_DNA"/>
</dbReference>
<dbReference type="Gene3D" id="3.40.50.300">
    <property type="entry name" value="P-loop containing nucleotide triphosphate hydrolases"/>
    <property type="match status" value="1"/>
</dbReference>
<feature type="non-terminal residue" evidence="2">
    <location>
        <position position="151"/>
    </location>
</feature>
<organism evidence="2 3">
    <name type="scientific">Actinomadura adrarensis</name>
    <dbReference type="NCBI Taxonomy" id="1819600"/>
    <lineage>
        <taxon>Bacteria</taxon>
        <taxon>Bacillati</taxon>
        <taxon>Actinomycetota</taxon>
        <taxon>Actinomycetes</taxon>
        <taxon>Streptosporangiales</taxon>
        <taxon>Thermomonosporaceae</taxon>
        <taxon>Actinomadura</taxon>
    </lineage>
</organism>